<keyword evidence="1" id="KW-0648">Protein biosynthesis</keyword>
<accession>A0A0A9Y3Y1</accession>
<evidence type="ECO:0000313" key="1">
    <source>
        <dbReference type="EMBL" id="JAG24225.1"/>
    </source>
</evidence>
<name>A0A0A9Y3Y1_LYGHE</name>
<proteinExistence type="predicted"/>
<protein>
    <submittedName>
        <fullName evidence="1">Translation initiation factor IF-2</fullName>
    </submittedName>
</protein>
<dbReference type="EMBL" id="GBHO01019379">
    <property type="protein sequence ID" value="JAG24225.1"/>
    <property type="molecule type" value="Transcribed_RNA"/>
</dbReference>
<gene>
    <name evidence="1" type="primary">infB_37</name>
    <name evidence="1" type="ORF">CM83_99755</name>
</gene>
<reference evidence="1" key="2">
    <citation type="submission" date="2014-07" db="EMBL/GenBank/DDBJ databases">
        <authorList>
            <person name="Hull J."/>
        </authorList>
    </citation>
    <scope>NUCLEOTIDE SEQUENCE</scope>
</reference>
<dbReference type="GO" id="GO:0003743">
    <property type="term" value="F:translation initiation factor activity"/>
    <property type="evidence" value="ECO:0007669"/>
    <property type="project" value="UniProtKB-KW"/>
</dbReference>
<dbReference type="AlphaFoldDB" id="A0A0A9Y3Y1"/>
<sequence>DNSPTPFSSKVERKTCDDKVCRIDPSHWAVPSVSSTSAQLGPERFQTGKLNNGISELHDIPHHKESNEDVGNQCLTFQNPLISSKITGGDDSPNINPSRVQSHKYNDDIINFDGTNRQAGNDHEFSKMSLRELRQVFEMVDSIMDNAQTKVMEEFSYPWSEPKSKNGQHGGNEFASPIFSFEKARPICAGLQVW</sequence>
<feature type="non-terminal residue" evidence="1">
    <location>
        <position position="1"/>
    </location>
</feature>
<organism evidence="1">
    <name type="scientific">Lygus hesperus</name>
    <name type="common">Western plant bug</name>
    <dbReference type="NCBI Taxonomy" id="30085"/>
    <lineage>
        <taxon>Eukaryota</taxon>
        <taxon>Metazoa</taxon>
        <taxon>Ecdysozoa</taxon>
        <taxon>Arthropoda</taxon>
        <taxon>Hexapoda</taxon>
        <taxon>Insecta</taxon>
        <taxon>Pterygota</taxon>
        <taxon>Neoptera</taxon>
        <taxon>Paraneoptera</taxon>
        <taxon>Hemiptera</taxon>
        <taxon>Heteroptera</taxon>
        <taxon>Panheteroptera</taxon>
        <taxon>Cimicomorpha</taxon>
        <taxon>Miridae</taxon>
        <taxon>Mirini</taxon>
        <taxon>Lygus</taxon>
    </lineage>
</organism>
<reference evidence="1" key="1">
    <citation type="journal article" date="2014" name="PLoS ONE">
        <title>Transcriptome-Based Identification of ABC Transporters in the Western Tarnished Plant Bug Lygus hesperus.</title>
        <authorList>
            <person name="Hull J.J."/>
            <person name="Chaney K."/>
            <person name="Geib S.M."/>
            <person name="Fabrick J.A."/>
            <person name="Brent C.S."/>
            <person name="Walsh D."/>
            <person name="Lavine L.C."/>
        </authorList>
    </citation>
    <scope>NUCLEOTIDE SEQUENCE</scope>
</reference>
<keyword evidence="1" id="KW-0396">Initiation factor</keyword>